<evidence type="ECO:0000313" key="7">
    <source>
        <dbReference type="Proteomes" id="UP001209535"/>
    </source>
</evidence>
<dbReference type="Gene3D" id="3.40.190.10">
    <property type="entry name" value="Periplasmic binding protein-like II"/>
    <property type="match status" value="2"/>
</dbReference>
<dbReference type="InterPro" id="IPR036388">
    <property type="entry name" value="WH-like_DNA-bd_sf"/>
</dbReference>
<dbReference type="InterPro" id="IPR036390">
    <property type="entry name" value="WH_DNA-bd_sf"/>
</dbReference>
<evidence type="ECO:0000256" key="4">
    <source>
        <dbReference type="ARBA" id="ARBA00023163"/>
    </source>
</evidence>
<comment type="similarity">
    <text evidence="1">Belongs to the LysR transcriptional regulatory family.</text>
</comment>
<dbReference type="Proteomes" id="UP001209535">
    <property type="component" value="Unassembled WGS sequence"/>
</dbReference>
<accession>A0ABT2X7A2</accession>
<dbReference type="SUPFAM" id="SSF46785">
    <property type="entry name" value="Winged helix' DNA-binding domain"/>
    <property type="match status" value="1"/>
</dbReference>
<gene>
    <name evidence="6" type="ORF">OEZ60_14540</name>
</gene>
<organism evidence="6 7">
    <name type="scientific">Albidovulum salinarum</name>
    <dbReference type="NCBI Taxonomy" id="2984153"/>
    <lineage>
        <taxon>Bacteria</taxon>
        <taxon>Pseudomonadati</taxon>
        <taxon>Pseudomonadota</taxon>
        <taxon>Alphaproteobacteria</taxon>
        <taxon>Rhodobacterales</taxon>
        <taxon>Paracoccaceae</taxon>
        <taxon>Albidovulum</taxon>
    </lineage>
</organism>
<dbReference type="PROSITE" id="PS50931">
    <property type="entry name" value="HTH_LYSR"/>
    <property type="match status" value="1"/>
</dbReference>
<dbReference type="RefSeq" id="WP_263337639.1">
    <property type="nucleotide sequence ID" value="NZ_JAOVQO010000013.1"/>
</dbReference>
<dbReference type="Pfam" id="PF00126">
    <property type="entry name" value="HTH_1"/>
    <property type="match status" value="1"/>
</dbReference>
<keyword evidence="7" id="KW-1185">Reference proteome</keyword>
<dbReference type="EMBL" id="JAOVQO010000013">
    <property type="protein sequence ID" value="MCU9849219.1"/>
    <property type="molecule type" value="Genomic_DNA"/>
</dbReference>
<keyword evidence="4" id="KW-0804">Transcription</keyword>
<dbReference type="PRINTS" id="PR00039">
    <property type="entry name" value="HTHLYSR"/>
</dbReference>
<evidence type="ECO:0000256" key="3">
    <source>
        <dbReference type="ARBA" id="ARBA00023125"/>
    </source>
</evidence>
<proteinExistence type="inferred from homology"/>
<keyword evidence="2" id="KW-0805">Transcription regulation</keyword>
<reference evidence="6 7" key="1">
    <citation type="submission" date="2022-10" db="EMBL/GenBank/DDBJ databases">
        <title>Defluviimonas sp. nov., isolated from ocean surface sediments.</title>
        <authorList>
            <person name="He W."/>
            <person name="Wang L."/>
            <person name="Zhang D.-F."/>
        </authorList>
    </citation>
    <scope>NUCLEOTIDE SEQUENCE [LARGE SCALE GENOMIC DNA]</scope>
    <source>
        <strain evidence="6 7">WL0024</strain>
    </source>
</reference>
<comment type="caution">
    <text evidence="6">The sequence shown here is derived from an EMBL/GenBank/DDBJ whole genome shotgun (WGS) entry which is preliminary data.</text>
</comment>
<name>A0ABT2X7A2_9RHOB</name>
<dbReference type="Pfam" id="PF03466">
    <property type="entry name" value="LysR_substrate"/>
    <property type="match status" value="1"/>
</dbReference>
<sequence length="293" mass="31472">MAHPPDSDLLRSFLAIAEAGSVTAAAERLGRTQSAVSMQIARLEENLGQQLFDRLPRGVALTARGAQLLPYARRVTGLIEEAATALRSRPLDGPVRIGIPQDYSETVLPGILSAFSRRYPAVEVTVRLDYSVPQLKAMAAGELDLAVVFEWKPAGTKGEILCVEPTVWVTSDRHAQHLQTPLPIAVYFSSDWCQANMIASLDRHGIPYRVAFECDTVGGFFAAVRSGLAVVALSRSTIPDGCRELTLAEGFPAVDSSSVMLHRSSRGTSPAVDALAEAIRAAFRPGAFTEVEG</sequence>
<dbReference type="InterPro" id="IPR000847">
    <property type="entry name" value="LysR_HTH_N"/>
</dbReference>
<evidence type="ECO:0000256" key="2">
    <source>
        <dbReference type="ARBA" id="ARBA00023015"/>
    </source>
</evidence>
<evidence type="ECO:0000256" key="1">
    <source>
        <dbReference type="ARBA" id="ARBA00009437"/>
    </source>
</evidence>
<dbReference type="InterPro" id="IPR005119">
    <property type="entry name" value="LysR_subst-bd"/>
</dbReference>
<dbReference type="SUPFAM" id="SSF53850">
    <property type="entry name" value="Periplasmic binding protein-like II"/>
    <property type="match status" value="1"/>
</dbReference>
<keyword evidence="3" id="KW-0238">DNA-binding</keyword>
<protein>
    <submittedName>
        <fullName evidence="6">LysR substrate-binding domain-containing protein</fullName>
    </submittedName>
</protein>
<dbReference type="Gene3D" id="1.10.10.10">
    <property type="entry name" value="Winged helix-like DNA-binding domain superfamily/Winged helix DNA-binding domain"/>
    <property type="match status" value="1"/>
</dbReference>
<feature type="domain" description="HTH lysR-type" evidence="5">
    <location>
        <begin position="5"/>
        <end position="62"/>
    </location>
</feature>
<evidence type="ECO:0000313" key="6">
    <source>
        <dbReference type="EMBL" id="MCU9849219.1"/>
    </source>
</evidence>
<evidence type="ECO:0000259" key="5">
    <source>
        <dbReference type="PROSITE" id="PS50931"/>
    </source>
</evidence>
<dbReference type="PANTHER" id="PTHR30579:SF7">
    <property type="entry name" value="HTH-TYPE TRANSCRIPTIONAL REGULATOR LRHA-RELATED"/>
    <property type="match status" value="1"/>
</dbReference>
<dbReference type="PANTHER" id="PTHR30579">
    <property type="entry name" value="TRANSCRIPTIONAL REGULATOR"/>
    <property type="match status" value="1"/>
</dbReference>
<dbReference type="InterPro" id="IPR050176">
    <property type="entry name" value="LTTR"/>
</dbReference>